<dbReference type="EMBL" id="JAULSJ010000007">
    <property type="protein sequence ID" value="MDO3424496.1"/>
    <property type="molecule type" value="Genomic_DNA"/>
</dbReference>
<name>A0ABT8U0B5_9FLAO</name>
<proteinExistence type="predicted"/>
<evidence type="ECO:0008006" key="3">
    <source>
        <dbReference type="Google" id="ProtNLM"/>
    </source>
</evidence>
<protein>
    <recommendedName>
        <fullName evidence="3">Transposase</fullName>
    </recommendedName>
</protein>
<evidence type="ECO:0000313" key="1">
    <source>
        <dbReference type="EMBL" id="MDO3424496.1"/>
    </source>
</evidence>
<accession>A0ABT8U0B5</accession>
<organism evidence="1 2">
    <name type="scientific">Chryseobacterium urinae</name>
    <dbReference type="NCBI Taxonomy" id="3058400"/>
    <lineage>
        <taxon>Bacteria</taxon>
        <taxon>Pseudomonadati</taxon>
        <taxon>Bacteroidota</taxon>
        <taxon>Flavobacteriia</taxon>
        <taxon>Flavobacteriales</taxon>
        <taxon>Weeksellaceae</taxon>
        <taxon>Chryseobacterium group</taxon>
        <taxon>Chryseobacterium</taxon>
    </lineage>
</organism>
<comment type="caution">
    <text evidence="1">The sequence shown here is derived from an EMBL/GenBank/DDBJ whole genome shotgun (WGS) entry which is preliminary data.</text>
</comment>
<dbReference type="Proteomes" id="UP001168128">
    <property type="component" value="Unassembled WGS sequence"/>
</dbReference>
<reference evidence="1" key="1">
    <citation type="submission" date="2023-07" db="EMBL/GenBank/DDBJ databases">
        <title>AMR profile of multidrug- resistance Chryseobacterium gambrini related strain.</title>
        <authorList>
            <person name="Kirdat K."/>
            <person name="Bhatt A."/>
            <person name="Kuyare S."/>
            <person name="Yadav A."/>
        </authorList>
    </citation>
    <scope>NUCLEOTIDE SEQUENCE</scope>
    <source>
        <strain evidence="1">APV-1</strain>
    </source>
</reference>
<dbReference type="RefSeq" id="WP_302714869.1">
    <property type="nucleotide sequence ID" value="NZ_JAULSJ010000007.1"/>
</dbReference>
<gene>
    <name evidence="1" type="ORF">QWT87_06300</name>
</gene>
<sequence>MKIIKLTFKHIVVIQNIDRKSTNAVQKRSEESTKQYLRFFLRQNDNFGNDLNKIFNAKMYSM</sequence>
<keyword evidence="2" id="KW-1185">Reference proteome</keyword>
<evidence type="ECO:0000313" key="2">
    <source>
        <dbReference type="Proteomes" id="UP001168128"/>
    </source>
</evidence>